<sequence length="292" mass="31594">MASSSLHPPLLEWYAVSARSLPWRQANPDPWGVLVSEIMLQQTPVNRVLPAWETWMTRWPSPHDLAAEPTGEAVRMWGRLGYPRRALRLHAAAVACVEKFGGRVPTTYEDLRSLPGVGDYTAAAVLAFAYGRRSVVLDTNVRRALARLLEGKALAGPSVTKAERRRAEEVLPDDEATAALWSVALMELGALVCTATSPSCTACPVATMCTWLASGRPAHDGPIRAAQPFAGTDRQVRGLIMAVVRDAENPVAKASLDAVWPDPMQRERALDSLVVDGLVDPLPDGTYGLPTS</sequence>
<evidence type="ECO:0000256" key="7">
    <source>
        <dbReference type="ARBA" id="ARBA00022723"/>
    </source>
</evidence>
<evidence type="ECO:0000256" key="5">
    <source>
        <dbReference type="ARBA" id="ARBA00022023"/>
    </source>
</evidence>
<keyword evidence="10" id="KW-0408">Iron</keyword>
<gene>
    <name evidence="15" type="ORF">UFOPK3268_01618</name>
    <name evidence="16" type="ORF">UFOPK3752_01422</name>
</gene>
<dbReference type="EC" id="3.2.2.31" evidence="4"/>
<evidence type="ECO:0000256" key="1">
    <source>
        <dbReference type="ARBA" id="ARBA00000843"/>
    </source>
</evidence>
<evidence type="ECO:0000259" key="14">
    <source>
        <dbReference type="SMART" id="SM00478"/>
    </source>
</evidence>
<dbReference type="PANTHER" id="PTHR42944">
    <property type="entry name" value="ADENINE DNA GLYCOSYLASE"/>
    <property type="match status" value="1"/>
</dbReference>
<evidence type="ECO:0000313" key="16">
    <source>
        <dbReference type="EMBL" id="CAB4947062.1"/>
    </source>
</evidence>
<keyword evidence="12" id="KW-0234">DNA repair</keyword>
<evidence type="ECO:0000256" key="6">
    <source>
        <dbReference type="ARBA" id="ARBA00022485"/>
    </source>
</evidence>
<dbReference type="InterPro" id="IPR003265">
    <property type="entry name" value="HhH-GPD_domain"/>
</dbReference>
<dbReference type="GO" id="GO:0006284">
    <property type="term" value="P:base-excision repair"/>
    <property type="evidence" value="ECO:0007669"/>
    <property type="project" value="InterPro"/>
</dbReference>
<accession>A0A6J7C5E0</accession>
<evidence type="ECO:0000256" key="4">
    <source>
        <dbReference type="ARBA" id="ARBA00012045"/>
    </source>
</evidence>
<evidence type="ECO:0000256" key="8">
    <source>
        <dbReference type="ARBA" id="ARBA00022763"/>
    </source>
</evidence>
<dbReference type="InterPro" id="IPR044298">
    <property type="entry name" value="MIG/MutY"/>
</dbReference>
<dbReference type="EMBL" id="CAFBIZ010000259">
    <property type="protein sequence ID" value="CAB4852354.1"/>
    <property type="molecule type" value="Genomic_DNA"/>
</dbReference>
<evidence type="ECO:0000256" key="12">
    <source>
        <dbReference type="ARBA" id="ARBA00023204"/>
    </source>
</evidence>
<dbReference type="SUPFAM" id="SSF48150">
    <property type="entry name" value="DNA-glycosylase"/>
    <property type="match status" value="1"/>
</dbReference>
<proteinExistence type="inferred from homology"/>
<dbReference type="InterPro" id="IPR000445">
    <property type="entry name" value="HhH_motif"/>
</dbReference>
<evidence type="ECO:0000256" key="13">
    <source>
        <dbReference type="ARBA" id="ARBA00023295"/>
    </source>
</evidence>
<keyword evidence="6" id="KW-0004">4Fe-4S</keyword>
<dbReference type="GO" id="GO:0032357">
    <property type="term" value="F:oxidized purine DNA binding"/>
    <property type="evidence" value="ECO:0007669"/>
    <property type="project" value="TreeGrafter"/>
</dbReference>
<dbReference type="Pfam" id="PF00730">
    <property type="entry name" value="HhH-GPD"/>
    <property type="match status" value="1"/>
</dbReference>
<dbReference type="GO" id="GO:0000701">
    <property type="term" value="F:purine-specific mismatch base pair DNA N-glycosylase activity"/>
    <property type="evidence" value="ECO:0007669"/>
    <property type="project" value="UniProtKB-EC"/>
</dbReference>
<keyword evidence="9" id="KW-0378">Hydrolase</keyword>
<evidence type="ECO:0000256" key="9">
    <source>
        <dbReference type="ARBA" id="ARBA00022801"/>
    </source>
</evidence>
<dbReference type="InterPro" id="IPR023170">
    <property type="entry name" value="HhH_base_excis_C"/>
</dbReference>
<dbReference type="EMBL" id="CAFBND010000058">
    <property type="protein sequence ID" value="CAB4947062.1"/>
    <property type="molecule type" value="Genomic_DNA"/>
</dbReference>
<dbReference type="InterPro" id="IPR011257">
    <property type="entry name" value="DNA_glycosylase"/>
</dbReference>
<dbReference type="PANTHER" id="PTHR42944:SF1">
    <property type="entry name" value="ADENINE DNA GLYCOSYLASE"/>
    <property type="match status" value="1"/>
</dbReference>
<dbReference type="Pfam" id="PF00633">
    <property type="entry name" value="HHH"/>
    <property type="match status" value="1"/>
</dbReference>
<name>A0A6J7C5E0_9ZZZZ</name>
<dbReference type="CDD" id="cd00056">
    <property type="entry name" value="ENDO3c"/>
    <property type="match status" value="1"/>
</dbReference>
<evidence type="ECO:0000256" key="10">
    <source>
        <dbReference type="ARBA" id="ARBA00023004"/>
    </source>
</evidence>
<dbReference type="PROSITE" id="PS01155">
    <property type="entry name" value="ENDONUCLEASE_III_2"/>
    <property type="match status" value="1"/>
</dbReference>
<evidence type="ECO:0000313" key="15">
    <source>
        <dbReference type="EMBL" id="CAB4852354.1"/>
    </source>
</evidence>
<comment type="similarity">
    <text evidence="3">Belongs to the Nth/MutY family.</text>
</comment>
<comment type="cofactor">
    <cofactor evidence="2">
        <name>[4Fe-4S] cluster</name>
        <dbReference type="ChEBI" id="CHEBI:49883"/>
    </cofactor>
</comment>
<keyword evidence="7" id="KW-0479">Metal-binding</keyword>
<dbReference type="GO" id="GO:0034039">
    <property type="term" value="F:8-oxo-7,8-dihydroguanine DNA N-glycosylase activity"/>
    <property type="evidence" value="ECO:0007669"/>
    <property type="project" value="TreeGrafter"/>
</dbReference>
<feature type="domain" description="HhH-GPD" evidence="14">
    <location>
        <begin position="39"/>
        <end position="191"/>
    </location>
</feature>
<keyword evidence="13" id="KW-0326">Glycosidase</keyword>
<evidence type="ECO:0000256" key="11">
    <source>
        <dbReference type="ARBA" id="ARBA00023014"/>
    </source>
</evidence>
<keyword evidence="11" id="KW-0411">Iron-sulfur</keyword>
<dbReference type="Gene3D" id="1.10.340.30">
    <property type="entry name" value="Hypothetical protein, domain 2"/>
    <property type="match status" value="1"/>
</dbReference>
<dbReference type="Gene3D" id="1.10.1670.10">
    <property type="entry name" value="Helix-hairpin-Helix base-excision DNA repair enzymes (C-terminal)"/>
    <property type="match status" value="1"/>
</dbReference>
<dbReference type="GO" id="GO:0051539">
    <property type="term" value="F:4 iron, 4 sulfur cluster binding"/>
    <property type="evidence" value="ECO:0007669"/>
    <property type="project" value="UniProtKB-KW"/>
</dbReference>
<keyword evidence="8" id="KW-0227">DNA damage</keyword>
<organism evidence="15">
    <name type="scientific">freshwater metagenome</name>
    <dbReference type="NCBI Taxonomy" id="449393"/>
    <lineage>
        <taxon>unclassified sequences</taxon>
        <taxon>metagenomes</taxon>
        <taxon>ecological metagenomes</taxon>
    </lineage>
</organism>
<dbReference type="FunFam" id="1.10.340.30:FF:000003">
    <property type="entry name" value="A/G-specific adenine glycosylase"/>
    <property type="match status" value="1"/>
</dbReference>
<dbReference type="GO" id="GO:0035485">
    <property type="term" value="F:adenine/guanine mispair binding"/>
    <property type="evidence" value="ECO:0007669"/>
    <property type="project" value="TreeGrafter"/>
</dbReference>
<comment type="catalytic activity">
    <reaction evidence="1">
        <text>Hydrolyzes free adenine bases from 7,8-dihydro-8-oxoguanine:adenine mismatched double-stranded DNA, leaving an apurinic site.</text>
        <dbReference type="EC" id="3.2.2.31"/>
    </reaction>
</comment>
<dbReference type="InterPro" id="IPR004036">
    <property type="entry name" value="Endonuclease-III-like_CS2"/>
</dbReference>
<reference evidence="15" key="1">
    <citation type="submission" date="2020-05" db="EMBL/GenBank/DDBJ databases">
        <authorList>
            <person name="Chiriac C."/>
            <person name="Salcher M."/>
            <person name="Ghai R."/>
            <person name="Kavagutti S V."/>
        </authorList>
    </citation>
    <scope>NUCLEOTIDE SEQUENCE</scope>
</reference>
<dbReference type="GO" id="GO:0006298">
    <property type="term" value="P:mismatch repair"/>
    <property type="evidence" value="ECO:0007669"/>
    <property type="project" value="TreeGrafter"/>
</dbReference>
<protein>
    <recommendedName>
        <fullName evidence="5">Adenine DNA glycosylase</fullName>
        <ecNumber evidence="4">3.2.2.31</ecNumber>
    </recommendedName>
</protein>
<evidence type="ECO:0000256" key="2">
    <source>
        <dbReference type="ARBA" id="ARBA00001966"/>
    </source>
</evidence>
<dbReference type="SMART" id="SM00478">
    <property type="entry name" value="ENDO3c"/>
    <property type="match status" value="1"/>
</dbReference>
<evidence type="ECO:0000256" key="3">
    <source>
        <dbReference type="ARBA" id="ARBA00008343"/>
    </source>
</evidence>
<dbReference type="GO" id="GO:0046872">
    <property type="term" value="F:metal ion binding"/>
    <property type="evidence" value="ECO:0007669"/>
    <property type="project" value="UniProtKB-KW"/>
</dbReference>
<dbReference type="AlphaFoldDB" id="A0A6J7C5E0"/>